<dbReference type="Proteomes" id="UP000824540">
    <property type="component" value="Unassembled WGS sequence"/>
</dbReference>
<evidence type="ECO:0000313" key="2">
    <source>
        <dbReference type="EMBL" id="KAG9346708.1"/>
    </source>
</evidence>
<dbReference type="EMBL" id="JAFBMS010000015">
    <property type="protein sequence ID" value="KAG9346708.1"/>
    <property type="molecule type" value="Genomic_DNA"/>
</dbReference>
<feature type="compositionally biased region" description="Polar residues" evidence="1">
    <location>
        <begin position="72"/>
        <end position="82"/>
    </location>
</feature>
<name>A0A8T2PB16_9TELE</name>
<dbReference type="AlphaFoldDB" id="A0A8T2PB16"/>
<organism evidence="2 3">
    <name type="scientific">Albula glossodonta</name>
    <name type="common">roundjaw bonefish</name>
    <dbReference type="NCBI Taxonomy" id="121402"/>
    <lineage>
        <taxon>Eukaryota</taxon>
        <taxon>Metazoa</taxon>
        <taxon>Chordata</taxon>
        <taxon>Craniata</taxon>
        <taxon>Vertebrata</taxon>
        <taxon>Euteleostomi</taxon>
        <taxon>Actinopterygii</taxon>
        <taxon>Neopterygii</taxon>
        <taxon>Teleostei</taxon>
        <taxon>Albuliformes</taxon>
        <taxon>Albulidae</taxon>
        <taxon>Albula</taxon>
    </lineage>
</organism>
<evidence type="ECO:0000313" key="3">
    <source>
        <dbReference type="Proteomes" id="UP000824540"/>
    </source>
</evidence>
<evidence type="ECO:0000256" key="1">
    <source>
        <dbReference type="SAM" id="MobiDB-lite"/>
    </source>
</evidence>
<feature type="compositionally biased region" description="Basic residues" evidence="1">
    <location>
        <begin position="115"/>
        <end position="124"/>
    </location>
</feature>
<gene>
    <name evidence="2" type="ORF">JZ751_007022</name>
</gene>
<comment type="caution">
    <text evidence="2">The sequence shown here is derived from an EMBL/GenBank/DDBJ whole genome shotgun (WGS) entry which is preliminary data.</text>
</comment>
<dbReference type="OrthoDB" id="8439544at2759"/>
<protein>
    <submittedName>
        <fullName evidence="2">Uncharacterized protein</fullName>
    </submittedName>
</protein>
<keyword evidence="3" id="KW-1185">Reference proteome</keyword>
<proteinExistence type="predicted"/>
<sequence>MKSAWGGEDDGERGCVGYGVQSVLVSPPVLSQHCTSHGEIRVSCFTQGEDPEYSWTLNNHPLDRGVQAPGPTHTNNQDTGNQPHERHRHTETQRHRHTSTPHHPTACTANQAPVKKAHAPHSRHTVPDSDSLLDLPTWHRTTMSWREWEGGPGVSPCAVPALHVPWRDKGVLLHSRGRP</sequence>
<feature type="region of interest" description="Disordered" evidence="1">
    <location>
        <begin position="55"/>
        <end position="130"/>
    </location>
</feature>
<accession>A0A8T2PB16</accession>
<reference evidence="2" key="1">
    <citation type="thesis" date="2021" institute="BYU ScholarsArchive" country="Provo, UT, USA">
        <title>Applications of and Algorithms for Genome Assembly and Genomic Analyses with an Emphasis on Marine Teleosts.</title>
        <authorList>
            <person name="Pickett B.D."/>
        </authorList>
    </citation>
    <scope>NUCLEOTIDE SEQUENCE</scope>
    <source>
        <strain evidence="2">HI-2016</strain>
    </source>
</reference>